<reference evidence="2 3" key="1">
    <citation type="submission" date="2024-02" db="EMBL/GenBank/DDBJ databases">
        <authorList>
            <person name="Vignale AGUSTIN F."/>
            <person name="Sosa J E."/>
            <person name="Modenutti C."/>
        </authorList>
    </citation>
    <scope>NUCLEOTIDE SEQUENCE [LARGE SCALE GENOMIC DNA]</scope>
</reference>
<gene>
    <name evidence="2" type="ORF">ILEXP_LOCUS109</name>
</gene>
<name>A0ABC8QKT9_9AQUA</name>
<feature type="compositionally biased region" description="Polar residues" evidence="1">
    <location>
        <begin position="28"/>
        <end position="39"/>
    </location>
</feature>
<proteinExistence type="predicted"/>
<dbReference type="Proteomes" id="UP001642360">
    <property type="component" value="Unassembled WGS sequence"/>
</dbReference>
<evidence type="ECO:0000313" key="2">
    <source>
        <dbReference type="EMBL" id="CAK9133235.1"/>
    </source>
</evidence>
<accession>A0ABC8QKT9</accession>
<feature type="compositionally biased region" description="Polar residues" evidence="1">
    <location>
        <begin position="73"/>
        <end position="86"/>
    </location>
</feature>
<comment type="caution">
    <text evidence="2">The sequence shown here is derived from an EMBL/GenBank/DDBJ whole genome shotgun (WGS) entry which is preliminary data.</text>
</comment>
<organism evidence="2 3">
    <name type="scientific">Ilex paraguariensis</name>
    <name type="common">yerba mate</name>
    <dbReference type="NCBI Taxonomy" id="185542"/>
    <lineage>
        <taxon>Eukaryota</taxon>
        <taxon>Viridiplantae</taxon>
        <taxon>Streptophyta</taxon>
        <taxon>Embryophyta</taxon>
        <taxon>Tracheophyta</taxon>
        <taxon>Spermatophyta</taxon>
        <taxon>Magnoliopsida</taxon>
        <taxon>eudicotyledons</taxon>
        <taxon>Gunneridae</taxon>
        <taxon>Pentapetalae</taxon>
        <taxon>asterids</taxon>
        <taxon>campanulids</taxon>
        <taxon>Aquifoliales</taxon>
        <taxon>Aquifoliaceae</taxon>
        <taxon>Ilex</taxon>
    </lineage>
</organism>
<sequence length="120" mass="13694">MALPAIPPKPPWPSAAQRNRPNQRQNQSTYCPYQATPTAPKSIHRRPRQQTVFHRLPILIPVHTLTAYPYTSPYQPLAASQTNQSIPVHHNLNPRQRQQPQSIPVQPVHNHMPNQPITIC</sequence>
<feature type="region of interest" description="Disordered" evidence="1">
    <location>
        <begin position="1"/>
        <end position="49"/>
    </location>
</feature>
<feature type="region of interest" description="Disordered" evidence="1">
    <location>
        <begin position="73"/>
        <end position="120"/>
    </location>
</feature>
<evidence type="ECO:0000256" key="1">
    <source>
        <dbReference type="SAM" id="MobiDB-lite"/>
    </source>
</evidence>
<feature type="compositionally biased region" description="Pro residues" evidence="1">
    <location>
        <begin position="1"/>
        <end position="13"/>
    </location>
</feature>
<feature type="compositionally biased region" description="Polar residues" evidence="1">
    <location>
        <begin position="93"/>
        <end position="104"/>
    </location>
</feature>
<dbReference type="EMBL" id="CAUOFW020000001">
    <property type="protein sequence ID" value="CAK9133235.1"/>
    <property type="molecule type" value="Genomic_DNA"/>
</dbReference>
<keyword evidence="3" id="KW-1185">Reference proteome</keyword>
<dbReference type="AlphaFoldDB" id="A0ABC8QKT9"/>
<feature type="compositionally biased region" description="Low complexity" evidence="1">
    <location>
        <begin position="14"/>
        <end position="27"/>
    </location>
</feature>
<evidence type="ECO:0000313" key="3">
    <source>
        <dbReference type="Proteomes" id="UP001642360"/>
    </source>
</evidence>
<protein>
    <submittedName>
        <fullName evidence="2">Uncharacterized protein</fullName>
    </submittedName>
</protein>